<protein>
    <submittedName>
        <fullName evidence="2">Uncharacterized protein</fullName>
    </submittedName>
</protein>
<gene>
    <name evidence="2" type="ORF">ALC57_06221</name>
</gene>
<name>A0A195E850_9HYME</name>
<feature type="compositionally biased region" description="Polar residues" evidence="1">
    <location>
        <begin position="15"/>
        <end position="24"/>
    </location>
</feature>
<accession>A0A195E850</accession>
<dbReference type="Proteomes" id="UP000078492">
    <property type="component" value="Unassembled WGS sequence"/>
</dbReference>
<feature type="region of interest" description="Disordered" evidence="1">
    <location>
        <begin position="1"/>
        <end position="56"/>
    </location>
</feature>
<feature type="compositionally biased region" description="Basic residues" evidence="1">
    <location>
        <begin position="27"/>
        <end position="53"/>
    </location>
</feature>
<organism evidence="2 3">
    <name type="scientific">Trachymyrmex cornetzi</name>
    <dbReference type="NCBI Taxonomy" id="471704"/>
    <lineage>
        <taxon>Eukaryota</taxon>
        <taxon>Metazoa</taxon>
        <taxon>Ecdysozoa</taxon>
        <taxon>Arthropoda</taxon>
        <taxon>Hexapoda</taxon>
        <taxon>Insecta</taxon>
        <taxon>Pterygota</taxon>
        <taxon>Neoptera</taxon>
        <taxon>Endopterygota</taxon>
        <taxon>Hymenoptera</taxon>
        <taxon>Apocrita</taxon>
        <taxon>Aculeata</taxon>
        <taxon>Formicoidea</taxon>
        <taxon>Formicidae</taxon>
        <taxon>Myrmicinae</taxon>
        <taxon>Trachymyrmex</taxon>
    </lineage>
</organism>
<dbReference type="AlphaFoldDB" id="A0A195E850"/>
<evidence type="ECO:0000313" key="2">
    <source>
        <dbReference type="EMBL" id="KYN21296.1"/>
    </source>
</evidence>
<sequence length="97" mass="11246">MTHIPLVRGIVHGNANETTGTMGSHSRGPRQPRRRMPVSHHKQEKKRERKRRVVPGLPLAPIGQYKEITDKKITDEETMRKLLELIFIAFDGFYDML</sequence>
<evidence type="ECO:0000256" key="1">
    <source>
        <dbReference type="SAM" id="MobiDB-lite"/>
    </source>
</evidence>
<dbReference type="EMBL" id="KQ979479">
    <property type="protein sequence ID" value="KYN21296.1"/>
    <property type="molecule type" value="Genomic_DNA"/>
</dbReference>
<reference evidence="2 3" key="1">
    <citation type="submission" date="2015-09" db="EMBL/GenBank/DDBJ databases">
        <title>Trachymyrmex cornetzi WGS genome.</title>
        <authorList>
            <person name="Nygaard S."/>
            <person name="Hu H."/>
            <person name="Boomsma J."/>
            <person name="Zhang G."/>
        </authorList>
    </citation>
    <scope>NUCLEOTIDE SEQUENCE [LARGE SCALE GENOMIC DNA]</scope>
    <source>
        <strain evidence="2">Tcor2-1</strain>
        <tissue evidence="2">Whole body</tissue>
    </source>
</reference>
<proteinExistence type="predicted"/>
<keyword evidence="3" id="KW-1185">Reference proteome</keyword>
<evidence type="ECO:0000313" key="3">
    <source>
        <dbReference type="Proteomes" id="UP000078492"/>
    </source>
</evidence>